<dbReference type="CDD" id="cd00221">
    <property type="entry name" value="Vsr"/>
    <property type="match status" value="1"/>
</dbReference>
<dbReference type="Proteomes" id="UP001494588">
    <property type="component" value="Unassembled WGS sequence"/>
</dbReference>
<accession>A0ABU9QL61</accession>
<evidence type="ECO:0000256" key="2">
    <source>
        <dbReference type="ARBA" id="ARBA00022759"/>
    </source>
</evidence>
<keyword evidence="2 6" id="KW-0255">Endonuclease</keyword>
<evidence type="ECO:0000256" key="3">
    <source>
        <dbReference type="ARBA" id="ARBA00022763"/>
    </source>
</evidence>
<evidence type="ECO:0000256" key="5">
    <source>
        <dbReference type="ARBA" id="ARBA00023204"/>
    </source>
</evidence>
<organism evidence="7 8">
    <name type="scientific">Paraburkholderia sabiae</name>
    <dbReference type="NCBI Taxonomy" id="273251"/>
    <lineage>
        <taxon>Bacteria</taxon>
        <taxon>Pseudomonadati</taxon>
        <taxon>Pseudomonadota</taxon>
        <taxon>Betaproteobacteria</taxon>
        <taxon>Burkholderiales</taxon>
        <taxon>Burkholderiaceae</taxon>
        <taxon>Paraburkholderia</taxon>
    </lineage>
</organism>
<reference evidence="7 8" key="1">
    <citation type="submission" date="2024-01" db="EMBL/GenBank/DDBJ databases">
        <title>The diversity of rhizobia nodulating Mimosa spp. in eleven states of Brazil covering several biomes is determined by host plant, location, and edaphic factors.</title>
        <authorList>
            <person name="Rouws L."/>
            <person name="Barauna A."/>
            <person name="Beukes C."/>
            <person name="De Faria S.M."/>
            <person name="Gross E."/>
            <person name="Dos Reis Junior F.B."/>
            <person name="Simon M."/>
            <person name="Maluk M."/>
            <person name="Odee D.W."/>
            <person name="Kenicer G."/>
            <person name="Young J.P.W."/>
            <person name="Reis V.M."/>
            <person name="Zilli J."/>
            <person name="James E.K."/>
        </authorList>
    </citation>
    <scope>NUCLEOTIDE SEQUENCE [LARGE SCALE GENOMIC DNA]</scope>
    <source>
        <strain evidence="7 8">JPY77</strain>
    </source>
</reference>
<gene>
    <name evidence="7" type="ORF">V4C55_31135</name>
</gene>
<comment type="function">
    <text evidence="6">May nick specific sequences that contain T:G mispairs resulting from m5C-deamination.</text>
</comment>
<dbReference type="GO" id="GO:0004519">
    <property type="term" value="F:endonuclease activity"/>
    <property type="evidence" value="ECO:0007669"/>
    <property type="project" value="UniProtKB-KW"/>
</dbReference>
<name>A0ABU9QL61_9BURK</name>
<evidence type="ECO:0000256" key="4">
    <source>
        <dbReference type="ARBA" id="ARBA00022801"/>
    </source>
</evidence>
<dbReference type="EC" id="3.1.-.-" evidence="6"/>
<comment type="similarity">
    <text evidence="6">Belongs to the vsr family.</text>
</comment>
<keyword evidence="3 6" id="KW-0227">DNA damage</keyword>
<evidence type="ECO:0000256" key="1">
    <source>
        <dbReference type="ARBA" id="ARBA00022722"/>
    </source>
</evidence>
<dbReference type="NCBIfam" id="TIGR00632">
    <property type="entry name" value="vsr"/>
    <property type="match status" value="1"/>
</dbReference>
<keyword evidence="4 6" id="KW-0378">Hydrolase</keyword>
<keyword evidence="1 6" id="KW-0540">Nuclease</keyword>
<sequence>MDRSQIMRSVRSTDTQPELAVRRMVYGLGYRYRLHRKDLPGSPDLAFIGRRKVIFVHGCFWHGHTCRRGARRPKTNADYWREKIARNVARDASNESKLTVSGWDVLTVWECELAKPEELCAKLRAFLAAGVSP</sequence>
<evidence type="ECO:0000256" key="6">
    <source>
        <dbReference type="PIRNR" id="PIRNR018267"/>
    </source>
</evidence>
<dbReference type="InterPro" id="IPR004603">
    <property type="entry name" value="DNA_mismatch_endonuc_vsr"/>
</dbReference>
<evidence type="ECO:0000313" key="7">
    <source>
        <dbReference type="EMBL" id="MEM5290189.1"/>
    </source>
</evidence>
<dbReference type="SUPFAM" id="SSF52980">
    <property type="entry name" value="Restriction endonuclease-like"/>
    <property type="match status" value="1"/>
</dbReference>
<keyword evidence="8" id="KW-1185">Reference proteome</keyword>
<dbReference type="InterPro" id="IPR011335">
    <property type="entry name" value="Restrct_endonuc-II-like"/>
</dbReference>
<proteinExistence type="inferred from homology"/>
<dbReference type="Pfam" id="PF03852">
    <property type="entry name" value="Vsr"/>
    <property type="match status" value="1"/>
</dbReference>
<dbReference type="EMBL" id="JAZHGC010000033">
    <property type="protein sequence ID" value="MEM5290189.1"/>
    <property type="molecule type" value="Genomic_DNA"/>
</dbReference>
<evidence type="ECO:0000313" key="8">
    <source>
        <dbReference type="Proteomes" id="UP001494588"/>
    </source>
</evidence>
<keyword evidence="5 6" id="KW-0234">DNA repair</keyword>
<dbReference type="RefSeq" id="WP_233471893.1">
    <property type="nucleotide sequence ID" value="NZ_CAJHCS010000014.1"/>
</dbReference>
<dbReference type="Gene3D" id="3.40.960.10">
    <property type="entry name" value="VSR Endonuclease"/>
    <property type="match status" value="1"/>
</dbReference>
<protein>
    <recommendedName>
        <fullName evidence="6">Very short patch repair endonuclease</fullName>
        <ecNumber evidence="6">3.1.-.-</ecNumber>
    </recommendedName>
</protein>
<comment type="caution">
    <text evidence="7">The sequence shown here is derived from an EMBL/GenBank/DDBJ whole genome shotgun (WGS) entry which is preliminary data.</text>
</comment>
<dbReference type="PIRSF" id="PIRSF018267">
    <property type="entry name" value="VSR_endonuc"/>
    <property type="match status" value="1"/>
</dbReference>